<gene>
    <name evidence="1" type="ORF">RHMOL_Rhmol04G0041900</name>
</gene>
<reference evidence="1" key="1">
    <citation type="submission" date="2022-02" db="EMBL/GenBank/DDBJ databases">
        <title>Plant Genome Project.</title>
        <authorList>
            <person name="Zhang R.-G."/>
        </authorList>
    </citation>
    <scope>NUCLEOTIDE SEQUENCE</scope>
    <source>
        <strain evidence="1">AT1</strain>
    </source>
</reference>
<name>A0ACC0NYK4_RHOML</name>
<protein>
    <submittedName>
        <fullName evidence="1">Uncharacterized protein</fullName>
    </submittedName>
</protein>
<sequence>MLFSVMDALYFDITVYFRGNVSRIKNVNPGRYTYVDLLDDVAEKSLSTIPCGNGCTITLKSKIPESNETMVVSCDLDVLDMFRFNSRTCQIELIVDVGEDGGTLEVRGQEGVRNDVRDHDVIDLSDDVVEGLTSEAHNVQRIEGVSDVGEGSTVGQFRSVRKRNNVTRREHDDYLASLDSHEDGSLSDQSEQSDEDFINDSDQSEHSDEDYSFPSANEDSGSSTDGFSSYESDNEDGRDSSDEEGKKGKTYVDTTKFGQEFHVDGEDGKVLLKKHLLFENVDKFREALKEYTIQKGCKIVRVKNENSRVTCHCAALGCPSKIHASPLPDGTTYKIRTYHGEHTCISSTKIPEATSKWICKKMLRCLRTNPKMTLESIQVEVQYKYGIEASLTQLYRARRKALAEIEGDHAKSYSLLLAYAYEVLKSNPGSLVKIKGEMLTPTSTPMFQRFFIAFDAMITGFKSGCRPFIGLDGCHLKGPYEGILLAAVVLDGNNGLFPIVVAIVEMEGSESWKFFIDHLQTVLGQGSEAKPWTFMSDMQKSIEPVLAEFMPQSAHRLCCRHLFANFKKVHYGLLLRKCFWEAARAYNQIDFNQAMERRKDISEEARKWLSDVLTHKWARHAFDVRARMITSQTISLSHSIVG</sequence>
<proteinExistence type="predicted"/>
<accession>A0ACC0NYK4</accession>
<dbReference type="Proteomes" id="UP001062846">
    <property type="component" value="Chromosome 4"/>
</dbReference>
<keyword evidence="2" id="KW-1185">Reference proteome</keyword>
<evidence type="ECO:0000313" key="2">
    <source>
        <dbReference type="Proteomes" id="UP001062846"/>
    </source>
</evidence>
<evidence type="ECO:0000313" key="1">
    <source>
        <dbReference type="EMBL" id="KAI8557837.1"/>
    </source>
</evidence>
<comment type="caution">
    <text evidence="1">The sequence shown here is derived from an EMBL/GenBank/DDBJ whole genome shotgun (WGS) entry which is preliminary data.</text>
</comment>
<dbReference type="EMBL" id="CM046391">
    <property type="protein sequence ID" value="KAI8557837.1"/>
    <property type="molecule type" value="Genomic_DNA"/>
</dbReference>
<organism evidence="1 2">
    <name type="scientific">Rhododendron molle</name>
    <name type="common">Chinese azalea</name>
    <name type="synonym">Azalea mollis</name>
    <dbReference type="NCBI Taxonomy" id="49168"/>
    <lineage>
        <taxon>Eukaryota</taxon>
        <taxon>Viridiplantae</taxon>
        <taxon>Streptophyta</taxon>
        <taxon>Embryophyta</taxon>
        <taxon>Tracheophyta</taxon>
        <taxon>Spermatophyta</taxon>
        <taxon>Magnoliopsida</taxon>
        <taxon>eudicotyledons</taxon>
        <taxon>Gunneridae</taxon>
        <taxon>Pentapetalae</taxon>
        <taxon>asterids</taxon>
        <taxon>Ericales</taxon>
        <taxon>Ericaceae</taxon>
        <taxon>Ericoideae</taxon>
        <taxon>Rhodoreae</taxon>
        <taxon>Rhododendron</taxon>
    </lineage>
</organism>